<feature type="compositionally biased region" description="Polar residues" evidence="2">
    <location>
        <begin position="8"/>
        <end position="20"/>
    </location>
</feature>
<dbReference type="InterPro" id="IPR015919">
    <property type="entry name" value="Cadherin-like_sf"/>
</dbReference>
<accession>A0ABR9UKA3</accession>
<keyword evidence="1" id="KW-0732">Signal</keyword>
<feature type="region of interest" description="Disordered" evidence="2">
    <location>
        <begin position="1"/>
        <end position="20"/>
    </location>
</feature>
<protein>
    <submittedName>
        <fullName evidence="4">VCBS repeat-containing protein</fullName>
    </submittedName>
</protein>
<dbReference type="Pfam" id="PF00028">
    <property type="entry name" value="Cadherin"/>
    <property type="match status" value="1"/>
</dbReference>
<dbReference type="Gene3D" id="2.60.40.60">
    <property type="entry name" value="Cadherins"/>
    <property type="match status" value="1"/>
</dbReference>
<dbReference type="InterPro" id="IPR013517">
    <property type="entry name" value="FG-GAP"/>
</dbReference>
<feature type="domain" description="Cadherin" evidence="3">
    <location>
        <begin position="281"/>
        <end position="385"/>
    </location>
</feature>
<dbReference type="PANTHER" id="PTHR44103:SF1">
    <property type="entry name" value="PROPROTEIN CONVERTASE P"/>
    <property type="match status" value="1"/>
</dbReference>
<dbReference type="SUPFAM" id="SSF51120">
    <property type="entry name" value="beta-Roll"/>
    <property type="match status" value="2"/>
</dbReference>
<dbReference type="RefSeq" id="WP_193871573.1">
    <property type="nucleotide sequence ID" value="NZ_JADEWU010000087.1"/>
</dbReference>
<dbReference type="SUPFAM" id="SSF49313">
    <property type="entry name" value="Cadherin-like"/>
    <property type="match status" value="1"/>
</dbReference>
<reference evidence="4 5" key="1">
    <citation type="submission" date="2020-10" db="EMBL/GenBank/DDBJ databases">
        <authorList>
            <person name="Castelo-Branco R."/>
            <person name="Eusebio N."/>
            <person name="Adriana R."/>
            <person name="Vieira A."/>
            <person name="Brugerolle De Fraissinette N."/>
            <person name="Rezende De Castro R."/>
            <person name="Schneider M.P."/>
            <person name="Vasconcelos V."/>
            <person name="Leao P.N."/>
        </authorList>
    </citation>
    <scope>NUCLEOTIDE SEQUENCE [LARGE SCALE GENOMIC DNA]</scope>
    <source>
        <strain evidence="4 5">LEGE 06226</strain>
    </source>
</reference>
<dbReference type="InterPro" id="IPR001343">
    <property type="entry name" value="Hemolysn_Ca-bd"/>
</dbReference>
<proteinExistence type="predicted"/>
<evidence type="ECO:0000256" key="2">
    <source>
        <dbReference type="SAM" id="MobiDB-lite"/>
    </source>
</evidence>
<comment type="caution">
    <text evidence="4">The sequence shown here is derived from an EMBL/GenBank/DDBJ whole genome shotgun (WGS) entry which is preliminary data.</text>
</comment>
<dbReference type="InterPro" id="IPR002126">
    <property type="entry name" value="Cadherin-like_dom"/>
</dbReference>
<evidence type="ECO:0000313" key="5">
    <source>
        <dbReference type="Proteomes" id="UP000640725"/>
    </source>
</evidence>
<dbReference type="InterPro" id="IPR011049">
    <property type="entry name" value="Serralysin-like_metalloprot_C"/>
</dbReference>
<dbReference type="SMART" id="SM00112">
    <property type="entry name" value="CA"/>
    <property type="match status" value="1"/>
</dbReference>
<dbReference type="SUPFAM" id="SSF69318">
    <property type="entry name" value="Integrin alpha N-terminal domain"/>
    <property type="match status" value="1"/>
</dbReference>
<dbReference type="Proteomes" id="UP000640725">
    <property type="component" value="Unassembled WGS sequence"/>
</dbReference>
<dbReference type="Pfam" id="PF00353">
    <property type="entry name" value="HemolysinCabind"/>
    <property type="match status" value="3"/>
</dbReference>
<dbReference type="Gene3D" id="2.150.10.10">
    <property type="entry name" value="Serralysin-like metalloprotease, C-terminal"/>
    <property type="match status" value="1"/>
</dbReference>
<dbReference type="EMBL" id="JADEWU010000087">
    <property type="protein sequence ID" value="MBE9146206.1"/>
    <property type="molecule type" value="Genomic_DNA"/>
</dbReference>
<dbReference type="InterPro" id="IPR028994">
    <property type="entry name" value="Integrin_alpha_N"/>
</dbReference>
<keyword evidence="5" id="KW-1185">Reference proteome</keyword>
<dbReference type="CDD" id="cd11304">
    <property type="entry name" value="Cadherin_repeat"/>
    <property type="match status" value="1"/>
</dbReference>
<sequence>MPNPSFAAAQTNPFSLTDVGDSSTPTFADIDNDNDLDAFVGAGNGNIYYFQNTGTASSPSFAAAQTNPFNLTVVGDYSKPTFADIDNDNDLDAFVGADNGNIYYFQNTGTASSPSFAAAQTNPFNLTDVGFYSAPTFADIDNDNDLDAFVGEYFGNTYYFQNTGTASSPSFAAAQTNPFNLTGVGNTSAPTFADIDNDNDLDAFVGASNGNTHYFQNTGTASSPSFAAAQTNPFNLTDVGDSSTPTFADIDNDNDLDAFVGEYFGNTYYFQNGPTNGAPTALALSSTSINENVDPNSTVGTLTTTDPDTGDTFTYSLVSGTGDTDNTAFTIVDNQLQIKASPDFETKSSYSIRVKTTDAGGLSFEKELTININDIDEFVSLTPNNDLFNGTAGADQANGGAGSDILYGKAGNDILDGGDGNDILYGGDDDDLLKGGNGSDRLYGDGGHDQLYGDAGNDILYGGDGDNLLDGGLGSDQLYGNTGIDTFVLASGMGQDSIYKFEDGKDKIRLDAGLTFADLKITQSGTNTLIKVLASGVTLASLTNVSSTLIGSADFL</sequence>
<evidence type="ECO:0000313" key="4">
    <source>
        <dbReference type="EMBL" id="MBE9146206.1"/>
    </source>
</evidence>
<dbReference type="PROSITE" id="PS50268">
    <property type="entry name" value="CADHERIN_2"/>
    <property type="match status" value="1"/>
</dbReference>
<dbReference type="PRINTS" id="PR00313">
    <property type="entry name" value="CABNDNGRPT"/>
</dbReference>
<dbReference type="PANTHER" id="PTHR44103">
    <property type="entry name" value="PROPROTEIN CONVERTASE P"/>
    <property type="match status" value="1"/>
</dbReference>
<evidence type="ECO:0000256" key="1">
    <source>
        <dbReference type="ARBA" id="ARBA00022729"/>
    </source>
</evidence>
<organism evidence="4 5">
    <name type="scientific">Planktothrix mougeotii LEGE 06226</name>
    <dbReference type="NCBI Taxonomy" id="1828728"/>
    <lineage>
        <taxon>Bacteria</taxon>
        <taxon>Bacillati</taxon>
        <taxon>Cyanobacteriota</taxon>
        <taxon>Cyanophyceae</taxon>
        <taxon>Oscillatoriophycideae</taxon>
        <taxon>Oscillatoriales</taxon>
        <taxon>Microcoleaceae</taxon>
        <taxon>Planktothrix</taxon>
    </lineage>
</organism>
<gene>
    <name evidence="4" type="ORF">IQ236_23735</name>
</gene>
<dbReference type="Pfam" id="PF13517">
    <property type="entry name" value="FG-GAP_3"/>
    <property type="match status" value="2"/>
</dbReference>
<evidence type="ECO:0000259" key="3">
    <source>
        <dbReference type="PROSITE" id="PS50268"/>
    </source>
</evidence>
<name>A0ABR9UKA3_9CYAN</name>